<feature type="compositionally biased region" description="Low complexity" evidence="1">
    <location>
        <begin position="330"/>
        <end position="358"/>
    </location>
</feature>
<dbReference type="InterPro" id="IPR046796">
    <property type="entry name" value="Transposase_32_dom"/>
</dbReference>
<feature type="domain" description="Putative plant transposon protein" evidence="2">
    <location>
        <begin position="96"/>
        <end position="278"/>
    </location>
</feature>
<dbReference type="PaxDb" id="4113-PGSC0003DMT400093382"/>
<dbReference type="PANTHER" id="PTHR33180">
    <property type="entry name" value="PHOTOSYSTEM II CP43 REACTION CENTER PROTEIN"/>
    <property type="match status" value="1"/>
</dbReference>
<feature type="compositionally biased region" description="Basic and acidic residues" evidence="1">
    <location>
        <begin position="294"/>
        <end position="313"/>
    </location>
</feature>
<dbReference type="Proteomes" id="UP000011115">
    <property type="component" value="Unassembled WGS sequence"/>
</dbReference>
<reference evidence="4" key="1">
    <citation type="journal article" date="2011" name="Nature">
        <title>Genome sequence and analysis of the tuber crop potato.</title>
        <authorList>
            <consortium name="The Potato Genome Sequencing Consortium"/>
        </authorList>
    </citation>
    <scope>NUCLEOTIDE SEQUENCE [LARGE SCALE GENOMIC DNA]</scope>
    <source>
        <strain evidence="4">cv. DM1-3 516 R44</strain>
    </source>
</reference>
<dbReference type="GO" id="GO:0009523">
    <property type="term" value="C:photosystem II"/>
    <property type="evidence" value="ECO:0000318"/>
    <property type="project" value="GO_Central"/>
</dbReference>
<protein>
    <submittedName>
        <fullName evidence="3">Polyprotein protein</fullName>
    </submittedName>
</protein>
<reference evidence="3" key="2">
    <citation type="submission" date="2015-06" db="UniProtKB">
        <authorList>
            <consortium name="EnsemblPlants"/>
        </authorList>
    </citation>
    <scope>IDENTIFICATION</scope>
    <source>
        <strain evidence="3">DM1-3 516 R44</strain>
    </source>
</reference>
<dbReference type="EnsemblPlants" id="PGSC0003DMT400093382">
    <property type="protein sequence ID" value="PGSC0003DMT400093382"/>
    <property type="gene ID" value="PGSC0003DMG400042953"/>
</dbReference>
<keyword evidence="4" id="KW-1185">Reference proteome</keyword>
<dbReference type="InParanoid" id="M1DRV0"/>
<sequence>MRECLDAEPNDNLSCHAYSATRVPNGPSVVSLLPRARRGVEVSKVLEREIGDLNSQSMNRRRGRRAKPRPSLVSKHFQSGVCKTRQAHEQLGESPTSSPGSYIPSWIREFYIAYGDLVPKRKTKASDFKPVKSVVVRGKEVGCNSEYINTVLDRGYDFDYPNLTTATSSLDELKGWLAPLISDTTLRWIDTRVPMENMDLSVAARYCFGFINISIMPSQNWSVLRHPKAAYLGSIISRKSIILGFIIEQEMAMRAKQRQTPLSFPILMTKLCRRAGVPQDDTRDIKVTPSSSTDIRRIEAKYTREEADRRRAAPVDTSPEVDIDSIPTEASLPTPASGPSGTSASSSSSLDPSASTASQPTRITQAMLLKMGHLAHSVDTWETSKVTTFKAEVADLRKDVDYLKSTDFTSLLEAVDDVDALETSEIPSATTRDVHRDETVVDESEVETDEKLIEIRKRAYMEICQIWRR</sequence>
<feature type="region of interest" description="Disordered" evidence="1">
    <location>
        <begin position="278"/>
        <end position="359"/>
    </location>
</feature>
<evidence type="ECO:0000256" key="1">
    <source>
        <dbReference type="SAM" id="MobiDB-lite"/>
    </source>
</evidence>
<dbReference type="GO" id="GO:0009579">
    <property type="term" value="C:thylakoid"/>
    <property type="evidence" value="ECO:0000318"/>
    <property type="project" value="GO_Central"/>
</dbReference>
<dbReference type="AlphaFoldDB" id="M1DRV0"/>
<dbReference type="Gramene" id="PGSC0003DMT400093382">
    <property type="protein sequence ID" value="PGSC0003DMT400093382"/>
    <property type="gene ID" value="PGSC0003DMG400042953"/>
</dbReference>
<evidence type="ECO:0000313" key="3">
    <source>
        <dbReference type="EnsemblPlants" id="PGSC0003DMT400093382"/>
    </source>
</evidence>
<name>M1DRV0_SOLTU</name>
<dbReference type="Pfam" id="PF20167">
    <property type="entry name" value="Transposase_32"/>
    <property type="match status" value="1"/>
</dbReference>
<accession>M1DRV0</accession>
<organism evidence="3 4">
    <name type="scientific">Solanum tuberosum</name>
    <name type="common">Potato</name>
    <dbReference type="NCBI Taxonomy" id="4113"/>
    <lineage>
        <taxon>Eukaryota</taxon>
        <taxon>Viridiplantae</taxon>
        <taxon>Streptophyta</taxon>
        <taxon>Embryophyta</taxon>
        <taxon>Tracheophyta</taxon>
        <taxon>Spermatophyta</taxon>
        <taxon>Magnoliopsida</taxon>
        <taxon>eudicotyledons</taxon>
        <taxon>Gunneridae</taxon>
        <taxon>Pentapetalae</taxon>
        <taxon>asterids</taxon>
        <taxon>lamiids</taxon>
        <taxon>Solanales</taxon>
        <taxon>Solanaceae</taxon>
        <taxon>Solanoideae</taxon>
        <taxon>Solaneae</taxon>
        <taxon>Solanum</taxon>
    </lineage>
</organism>
<dbReference type="PANTHER" id="PTHR33180:SF31">
    <property type="entry name" value="POLYPROTEIN PROTEIN"/>
    <property type="match status" value="1"/>
</dbReference>
<dbReference type="HOGENOM" id="CLU_029307_12_1_1"/>
<evidence type="ECO:0000259" key="2">
    <source>
        <dbReference type="Pfam" id="PF20167"/>
    </source>
</evidence>
<proteinExistence type="predicted"/>
<evidence type="ECO:0000313" key="4">
    <source>
        <dbReference type="Proteomes" id="UP000011115"/>
    </source>
</evidence>